<sequence length="78" mass="8287">TVLAAPIRRSSGPTPSLPPAVVFSQSLCAFIGLSALNTGATCVTVRRTVLRCIIFASLQPHVSRLYVCSAHTRQPHAD</sequence>
<dbReference type="EMBL" id="CACQ02005795">
    <property type="protein sequence ID" value="CCF43012.1"/>
    <property type="molecule type" value="Genomic_DNA"/>
</dbReference>
<proteinExistence type="predicted"/>
<reference evidence="2" key="1">
    <citation type="journal article" date="2012" name="Nat. Genet.">
        <title>Lifestyle transitions in plant pathogenic Colletotrichum fungi deciphered by genome and transcriptome analyses.</title>
        <authorList>
            <person name="O'Connell R.J."/>
            <person name="Thon M.R."/>
            <person name="Hacquard S."/>
            <person name="Amyotte S.G."/>
            <person name="Kleemann J."/>
            <person name="Torres M.F."/>
            <person name="Damm U."/>
            <person name="Buiate E.A."/>
            <person name="Epstein L."/>
            <person name="Alkan N."/>
            <person name="Altmueller J."/>
            <person name="Alvarado-Balderrama L."/>
            <person name="Bauser C.A."/>
            <person name="Becker C."/>
            <person name="Birren B.W."/>
            <person name="Chen Z."/>
            <person name="Choi J."/>
            <person name="Crouch J.A."/>
            <person name="Duvick J.P."/>
            <person name="Farman M.A."/>
            <person name="Gan P."/>
            <person name="Heiman D."/>
            <person name="Henrissat B."/>
            <person name="Howard R.J."/>
            <person name="Kabbage M."/>
            <person name="Koch C."/>
            <person name="Kracher B."/>
            <person name="Kubo Y."/>
            <person name="Law A.D."/>
            <person name="Lebrun M.-H."/>
            <person name="Lee Y.-H."/>
            <person name="Miyara I."/>
            <person name="Moore N."/>
            <person name="Neumann U."/>
            <person name="Nordstroem K."/>
            <person name="Panaccione D.G."/>
            <person name="Panstruga R."/>
            <person name="Place M."/>
            <person name="Proctor R.H."/>
            <person name="Prusky D."/>
            <person name="Rech G."/>
            <person name="Reinhardt R."/>
            <person name="Rollins J.A."/>
            <person name="Rounsley S."/>
            <person name="Schardl C.L."/>
            <person name="Schwartz D.C."/>
            <person name="Shenoy N."/>
            <person name="Shirasu K."/>
            <person name="Sikhakolli U.R."/>
            <person name="Stueber K."/>
            <person name="Sukno S.A."/>
            <person name="Sweigard J.A."/>
            <person name="Takano Y."/>
            <person name="Takahara H."/>
            <person name="Trail F."/>
            <person name="van der Does H.C."/>
            <person name="Voll L.M."/>
            <person name="Will I."/>
            <person name="Young S."/>
            <person name="Zeng Q."/>
            <person name="Zhang J."/>
            <person name="Zhou S."/>
            <person name="Dickman M.B."/>
            <person name="Schulze-Lefert P."/>
            <person name="Ver Loren van Themaat E."/>
            <person name="Ma L.-J."/>
            <person name="Vaillancourt L.J."/>
        </authorList>
    </citation>
    <scope>NUCLEOTIDE SEQUENCE [LARGE SCALE GENOMIC DNA]</scope>
    <source>
        <strain evidence="2">IMI 349063</strain>
    </source>
</reference>
<gene>
    <name evidence="1" type="ORF">CH063_12834</name>
</gene>
<accession>H1VS05</accession>
<protein>
    <submittedName>
        <fullName evidence="1">Uncharacterized protein</fullName>
    </submittedName>
</protein>
<dbReference type="HOGENOM" id="CLU_2628496_0_0_1"/>
<dbReference type="AlphaFoldDB" id="H1VS05"/>
<evidence type="ECO:0000313" key="1">
    <source>
        <dbReference type="EMBL" id="CCF43012.1"/>
    </source>
</evidence>
<evidence type="ECO:0000313" key="2">
    <source>
        <dbReference type="Proteomes" id="UP000007174"/>
    </source>
</evidence>
<name>H1VS05_COLHI</name>
<organism evidence="1 2">
    <name type="scientific">Colletotrichum higginsianum (strain IMI 349063)</name>
    <name type="common">Crucifer anthracnose fungus</name>
    <dbReference type="NCBI Taxonomy" id="759273"/>
    <lineage>
        <taxon>Eukaryota</taxon>
        <taxon>Fungi</taxon>
        <taxon>Dikarya</taxon>
        <taxon>Ascomycota</taxon>
        <taxon>Pezizomycotina</taxon>
        <taxon>Sordariomycetes</taxon>
        <taxon>Hypocreomycetidae</taxon>
        <taxon>Glomerellales</taxon>
        <taxon>Glomerellaceae</taxon>
        <taxon>Colletotrichum</taxon>
        <taxon>Colletotrichum destructivum species complex</taxon>
    </lineage>
</organism>
<feature type="non-terminal residue" evidence="1">
    <location>
        <position position="1"/>
    </location>
</feature>
<dbReference type="Proteomes" id="UP000007174">
    <property type="component" value="Unassembled WGS sequence"/>
</dbReference>